<dbReference type="InterPro" id="IPR017937">
    <property type="entry name" value="Thioredoxin_CS"/>
</dbReference>
<keyword evidence="4" id="KW-0676">Redox-active center</keyword>
<evidence type="ECO:0000256" key="1">
    <source>
        <dbReference type="ARBA" id="ARBA00023157"/>
    </source>
</evidence>
<accession>A0AAV7JZG3</accession>
<dbReference type="PIRSF" id="PIRSF000077">
    <property type="entry name" value="Thioredoxin"/>
    <property type="match status" value="1"/>
</dbReference>
<evidence type="ECO:0000313" key="6">
    <source>
        <dbReference type="EMBL" id="KAI6653719.1"/>
    </source>
</evidence>
<feature type="site" description="Contributes to redox potential value" evidence="3">
    <location>
        <position position="34"/>
    </location>
</feature>
<comment type="similarity">
    <text evidence="2">Belongs to the thioredoxin family.</text>
</comment>
<reference evidence="6 7" key="1">
    <citation type="journal article" date="2023" name="BMC Biol.">
        <title>The compact genome of the sponge Oopsacas minuta (Hexactinellida) is lacking key metazoan core genes.</title>
        <authorList>
            <person name="Santini S."/>
            <person name="Schenkelaars Q."/>
            <person name="Jourda C."/>
            <person name="Duchesne M."/>
            <person name="Belahbib H."/>
            <person name="Rocher C."/>
            <person name="Selva M."/>
            <person name="Riesgo A."/>
            <person name="Vervoort M."/>
            <person name="Leys S.P."/>
            <person name="Kodjabachian L."/>
            <person name="Le Bivic A."/>
            <person name="Borchiellini C."/>
            <person name="Claverie J.M."/>
            <person name="Renard E."/>
        </authorList>
    </citation>
    <scope>NUCLEOTIDE SEQUENCE [LARGE SCALE GENOMIC DNA]</scope>
    <source>
        <strain evidence="6">SPO-2</strain>
    </source>
</reference>
<dbReference type="AlphaFoldDB" id="A0AAV7JZG3"/>
<dbReference type="PRINTS" id="PR00421">
    <property type="entry name" value="THIOREDOXIN"/>
</dbReference>
<dbReference type="SUPFAM" id="SSF52833">
    <property type="entry name" value="Thioredoxin-like"/>
    <property type="match status" value="1"/>
</dbReference>
<dbReference type="Gene3D" id="3.40.30.10">
    <property type="entry name" value="Glutaredoxin"/>
    <property type="match status" value="1"/>
</dbReference>
<dbReference type="InterPro" id="IPR036249">
    <property type="entry name" value="Thioredoxin-like_sf"/>
</dbReference>
<dbReference type="PANTHER" id="PTHR46115">
    <property type="entry name" value="THIOREDOXIN-LIKE PROTEIN 1"/>
    <property type="match status" value="1"/>
</dbReference>
<comment type="caution">
    <text evidence="6">The sequence shown here is derived from an EMBL/GenBank/DDBJ whole genome shotgun (WGS) entry which is preliminary data.</text>
</comment>
<evidence type="ECO:0000256" key="2">
    <source>
        <dbReference type="PIRNR" id="PIRNR000077"/>
    </source>
</evidence>
<dbReference type="GO" id="GO:0015035">
    <property type="term" value="F:protein-disulfide reductase activity"/>
    <property type="evidence" value="ECO:0007669"/>
    <property type="project" value="InterPro"/>
</dbReference>
<dbReference type="InterPro" id="IPR013766">
    <property type="entry name" value="Thioredoxin_domain"/>
</dbReference>
<gene>
    <name evidence="6" type="ORF">LOD99_3223</name>
</gene>
<evidence type="ECO:0000259" key="5">
    <source>
        <dbReference type="PROSITE" id="PS51352"/>
    </source>
</evidence>
<dbReference type="PROSITE" id="PS51352">
    <property type="entry name" value="THIOREDOXIN_2"/>
    <property type="match status" value="1"/>
</dbReference>
<feature type="disulfide bond" description="Redox-active" evidence="4">
    <location>
        <begin position="32"/>
        <end position="35"/>
    </location>
</feature>
<dbReference type="EMBL" id="JAKMXF010000255">
    <property type="protein sequence ID" value="KAI6653719.1"/>
    <property type="molecule type" value="Genomic_DNA"/>
</dbReference>
<dbReference type="PROSITE" id="PS00194">
    <property type="entry name" value="THIOREDOXIN_1"/>
    <property type="match status" value="1"/>
</dbReference>
<dbReference type="Proteomes" id="UP001165289">
    <property type="component" value="Unassembled WGS sequence"/>
</dbReference>
<proteinExistence type="inferred from homology"/>
<feature type="active site" description="Nucleophile" evidence="3">
    <location>
        <position position="32"/>
    </location>
</feature>
<dbReference type="InterPro" id="IPR005746">
    <property type="entry name" value="Thioredoxin"/>
</dbReference>
<feature type="site" description="Contributes to redox potential value" evidence="3">
    <location>
        <position position="33"/>
    </location>
</feature>
<name>A0AAV7JZG3_9METZ</name>
<organism evidence="6 7">
    <name type="scientific">Oopsacas minuta</name>
    <dbReference type="NCBI Taxonomy" id="111878"/>
    <lineage>
        <taxon>Eukaryota</taxon>
        <taxon>Metazoa</taxon>
        <taxon>Porifera</taxon>
        <taxon>Hexactinellida</taxon>
        <taxon>Hexasterophora</taxon>
        <taxon>Lyssacinosida</taxon>
        <taxon>Leucopsacidae</taxon>
        <taxon>Oopsacas</taxon>
    </lineage>
</organism>
<evidence type="ECO:0000256" key="3">
    <source>
        <dbReference type="PIRSR" id="PIRSR000077-1"/>
    </source>
</evidence>
<feature type="domain" description="Thioredoxin" evidence="5">
    <location>
        <begin position="1"/>
        <end position="106"/>
    </location>
</feature>
<evidence type="ECO:0000256" key="4">
    <source>
        <dbReference type="PIRSR" id="PIRSR000077-4"/>
    </source>
</evidence>
<keyword evidence="1 4" id="KW-1015">Disulfide bond</keyword>
<protein>
    <recommendedName>
        <fullName evidence="2">Thioredoxin</fullName>
    </recommendedName>
</protein>
<keyword evidence="7" id="KW-1185">Reference proteome</keyword>
<dbReference type="CDD" id="cd02947">
    <property type="entry name" value="TRX_family"/>
    <property type="match status" value="1"/>
</dbReference>
<dbReference type="Pfam" id="PF00085">
    <property type="entry name" value="Thioredoxin"/>
    <property type="match status" value="1"/>
</dbReference>
<feature type="site" description="Deprotonates C-terminal active site Cys" evidence="3">
    <location>
        <position position="26"/>
    </location>
</feature>
<evidence type="ECO:0000313" key="7">
    <source>
        <dbReference type="Proteomes" id="UP001165289"/>
    </source>
</evidence>
<feature type="active site" description="Nucleophile" evidence="3">
    <location>
        <position position="35"/>
    </location>
</feature>
<sequence length="106" mass="12270">MPITDIETLEELEQIIKGTEDLILVDFFAHWCGPCSMMNPVLERLATEHENVIFLRVDVDKSTNIVKAYNIQSMPSFVFIRNSLKLEHLVASNTEILEARLKEYLF</sequence>